<evidence type="ECO:0000313" key="3">
    <source>
        <dbReference type="Proteomes" id="UP001182908"/>
    </source>
</evidence>
<dbReference type="EMBL" id="CP133592">
    <property type="protein sequence ID" value="WMW24672.1"/>
    <property type="molecule type" value="Genomic_DNA"/>
</dbReference>
<dbReference type="RefSeq" id="WP_309310481.1">
    <property type="nucleotide sequence ID" value="NZ_CP133592.1"/>
</dbReference>
<evidence type="ECO:0000256" key="1">
    <source>
        <dbReference type="SAM" id="Phobius"/>
    </source>
</evidence>
<keyword evidence="1" id="KW-1133">Transmembrane helix</keyword>
<dbReference type="AlphaFoldDB" id="A0AA51YL80"/>
<keyword evidence="3" id="KW-1185">Reference proteome</keyword>
<dbReference type="Proteomes" id="UP001182908">
    <property type="component" value="Chromosome"/>
</dbReference>
<keyword evidence="1" id="KW-0812">Transmembrane</keyword>
<organism evidence="2 3">
    <name type="scientific">Methanolobus sediminis</name>
    <dbReference type="NCBI Taxonomy" id="3072978"/>
    <lineage>
        <taxon>Archaea</taxon>
        <taxon>Methanobacteriati</taxon>
        <taxon>Methanobacteriota</taxon>
        <taxon>Stenosarchaea group</taxon>
        <taxon>Methanomicrobia</taxon>
        <taxon>Methanosarcinales</taxon>
        <taxon>Methanosarcinaceae</taxon>
        <taxon>Methanolobus</taxon>
    </lineage>
</organism>
<dbReference type="InterPro" id="IPR046139">
    <property type="entry name" value="DUF6141"/>
</dbReference>
<dbReference type="KEGG" id="mseb:RE474_11370"/>
<feature type="transmembrane region" description="Helical" evidence="1">
    <location>
        <begin position="59"/>
        <end position="80"/>
    </location>
</feature>
<protein>
    <submittedName>
        <fullName evidence="2">DUF6141 family protein</fullName>
    </submittedName>
</protein>
<dbReference type="Pfam" id="PF19638">
    <property type="entry name" value="DUF6141"/>
    <property type="match status" value="1"/>
</dbReference>
<feature type="transmembrane region" description="Helical" evidence="1">
    <location>
        <begin position="21"/>
        <end position="39"/>
    </location>
</feature>
<dbReference type="GeneID" id="84233325"/>
<accession>A0AA51YL80</accession>
<keyword evidence="1" id="KW-0472">Membrane</keyword>
<gene>
    <name evidence="2" type="ORF">RE474_11370</name>
</gene>
<evidence type="ECO:0000313" key="2">
    <source>
        <dbReference type="EMBL" id="WMW24672.1"/>
    </source>
</evidence>
<proteinExistence type="predicted"/>
<sequence length="175" mass="19954">MTYDDSADSIIFREVQKFRQIWLLVLLLVTTGLTWYGAIEQLIYGHPFGSNPVSDEGMIAILIGMGLIFPIFMLSIRLVVVVRNSGLYVKFFPIHLSFRHYPINDIISAEAVRYRPLRDYGGWGIRYGRNGKAYSISGNKGILLEFKNGKKLLVGSREADVLKMSIEQSRNRSNY</sequence>
<name>A0AA51YL80_9EURY</name>
<reference evidence="2 3" key="1">
    <citation type="submission" date="2023-08" db="EMBL/GenBank/DDBJ databases">
        <title>Methanolobus mangrovi sp. nov. and Methanolobus sediminis sp. nov, two novel methylotrophic methanogens isolated from mangrove sediments in China.</title>
        <authorList>
            <person name="Zhou J."/>
        </authorList>
    </citation>
    <scope>NUCLEOTIDE SEQUENCE [LARGE SCALE GENOMIC DNA]</scope>
    <source>
        <strain evidence="2 3">FTZ6</strain>
    </source>
</reference>